<evidence type="ECO:0008006" key="5">
    <source>
        <dbReference type="Google" id="ProtNLM"/>
    </source>
</evidence>
<dbReference type="STRING" id="697329.Rumal_0270"/>
<evidence type="ECO:0000256" key="1">
    <source>
        <dbReference type="SAM" id="MobiDB-lite"/>
    </source>
</evidence>
<accession>E6UD33</accession>
<feature type="compositionally biased region" description="Basic and acidic residues" evidence="1">
    <location>
        <begin position="31"/>
        <end position="42"/>
    </location>
</feature>
<dbReference type="RefSeq" id="WP_013497019.1">
    <property type="nucleotide sequence ID" value="NC_014833.1"/>
</dbReference>
<name>E6UD33_RUMA7</name>
<organism evidence="3 4">
    <name type="scientific">Ruminococcus albus (strain ATCC 27210 / DSM 20455 / JCM 14654 / NCDO 2250 / 7)</name>
    <dbReference type="NCBI Taxonomy" id="697329"/>
    <lineage>
        <taxon>Bacteria</taxon>
        <taxon>Bacillati</taxon>
        <taxon>Bacillota</taxon>
        <taxon>Clostridia</taxon>
        <taxon>Eubacteriales</taxon>
        <taxon>Oscillospiraceae</taxon>
        <taxon>Ruminococcus</taxon>
    </lineage>
</organism>
<dbReference type="PROSITE" id="PS51257">
    <property type="entry name" value="PROKAR_LIPOPROTEIN"/>
    <property type="match status" value="1"/>
</dbReference>
<evidence type="ECO:0000313" key="4">
    <source>
        <dbReference type="Proteomes" id="UP000006919"/>
    </source>
</evidence>
<evidence type="ECO:0000313" key="3">
    <source>
        <dbReference type="EMBL" id="ADU20827.1"/>
    </source>
</evidence>
<dbReference type="EMBL" id="CP002403">
    <property type="protein sequence ID" value="ADU20827.1"/>
    <property type="molecule type" value="Genomic_DNA"/>
</dbReference>
<protein>
    <recommendedName>
        <fullName evidence="5">Lipoprotein</fullName>
    </recommendedName>
</protein>
<gene>
    <name evidence="3" type="ordered locus">Rumal_0270</name>
</gene>
<reference evidence="3 4" key="1">
    <citation type="journal article" date="2011" name="J. Bacteriol.">
        <title>Complete genome of the cellulolytic ruminal bacterium Ruminococcus albus 7.</title>
        <authorList>
            <person name="Suen G."/>
            <person name="Stevenson D.M."/>
            <person name="Bruce D.C."/>
            <person name="Chertkov O."/>
            <person name="Copeland A."/>
            <person name="Cheng J.F."/>
            <person name="Detter C."/>
            <person name="Detter J.C."/>
            <person name="Goodwin L.A."/>
            <person name="Han C.S."/>
            <person name="Hauser L.J."/>
            <person name="Ivanova N.N."/>
            <person name="Kyrpides N.C."/>
            <person name="Land M.L."/>
            <person name="Lapidus A."/>
            <person name="Lucas S."/>
            <person name="Ovchinnikova G."/>
            <person name="Pitluck S."/>
            <person name="Tapia R."/>
            <person name="Woyke T."/>
            <person name="Boyum J."/>
            <person name="Mead D."/>
            <person name="Weimer P.J."/>
        </authorList>
    </citation>
    <scope>NUCLEOTIDE SEQUENCE [LARGE SCALE GENOMIC DNA]</scope>
    <source>
        <strain evidence="4">ATCC 27210 / DSM 20455 / JCM 14654 / NCDO 2250 / 7</strain>
    </source>
</reference>
<feature type="compositionally biased region" description="Low complexity" evidence="1">
    <location>
        <begin position="45"/>
        <end position="59"/>
    </location>
</feature>
<feature type="chain" id="PRO_5003212876" description="Lipoprotein" evidence="2">
    <location>
        <begin position="23"/>
        <end position="261"/>
    </location>
</feature>
<feature type="compositionally biased region" description="Low complexity" evidence="1">
    <location>
        <begin position="73"/>
        <end position="82"/>
    </location>
</feature>
<dbReference type="AlphaFoldDB" id="E6UD33"/>
<proteinExistence type="predicted"/>
<feature type="signal peptide" evidence="2">
    <location>
        <begin position="1"/>
        <end position="22"/>
    </location>
</feature>
<feature type="region of interest" description="Disordered" evidence="1">
    <location>
        <begin position="26"/>
        <end position="106"/>
    </location>
</feature>
<evidence type="ECO:0000256" key="2">
    <source>
        <dbReference type="SAM" id="SignalP"/>
    </source>
</evidence>
<feature type="compositionally biased region" description="Basic and acidic residues" evidence="1">
    <location>
        <begin position="95"/>
        <end position="106"/>
    </location>
</feature>
<keyword evidence="2" id="KW-0732">Signal</keyword>
<sequence length="261" mass="28666" precursor="true">MDKRVILAALLSAVLLTSCGKASVKTSEVSAVKKDMSRKAETSSEEISAAEESSAPEESSITEESKPEEESSVTETPPTAESKPAADSSAAETSAVEKPEPAEVRIEHISGTGYGFDVDLSKWMDAKEHVSINAAEGTEGIEYIYGWMGDYSSTCVFASNELSTDLSQYDINEVAQHYWENDAPPTGQTLIDHNTVDINGKTWIRREYTIDPTLFGAESRLLQYTGFNGYRELNICFTITETSVESIDSDLRDLLWSVNFE</sequence>
<dbReference type="KEGG" id="ral:Rumal_0270"/>
<dbReference type="HOGENOM" id="CLU_1065116_0_0_9"/>
<dbReference type="Proteomes" id="UP000006919">
    <property type="component" value="Chromosome"/>
</dbReference>
<dbReference type="OrthoDB" id="1819646at2"/>